<dbReference type="AlphaFoldDB" id="K3XFY8"/>
<dbReference type="EnsemblPlants" id="KQL06171">
    <property type="protein sequence ID" value="KQL06171"/>
    <property type="gene ID" value="SETIT_000807mg"/>
</dbReference>
<feature type="compositionally biased region" description="Low complexity" evidence="1">
    <location>
        <begin position="570"/>
        <end position="580"/>
    </location>
</feature>
<dbReference type="Gramene" id="KQL06171">
    <property type="protein sequence ID" value="KQL06171"/>
    <property type="gene ID" value="SETIT_000807mg"/>
</dbReference>
<name>K3XFY8_SETIT</name>
<accession>K3XFY8</accession>
<feature type="region of interest" description="Disordered" evidence="1">
    <location>
        <begin position="453"/>
        <end position="580"/>
    </location>
</feature>
<protein>
    <submittedName>
        <fullName evidence="2">Uncharacterized protein</fullName>
    </submittedName>
</protein>
<dbReference type="eggNOG" id="ENOG502R3WJ">
    <property type="taxonomic scope" value="Eukaryota"/>
</dbReference>
<reference evidence="2" key="2">
    <citation type="submission" date="2018-08" db="UniProtKB">
        <authorList>
            <consortium name="EnsemblPlants"/>
        </authorList>
    </citation>
    <scope>IDENTIFICATION</scope>
    <source>
        <strain evidence="2">Yugu1</strain>
    </source>
</reference>
<feature type="compositionally biased region" description="Basic and acidic residues" evidence="1">
    <location>
        <begin position="1"/>
        <end position="20"/>
    </location>
</feature>
<feature type="compositionally biased region" description="Basic residues" evidence="1">
    <location>
        <begin position="129"/>
        <end position="144"/>
    </location>
</feature>
<keyword evidence="3" id="KW-1185">Reference proteome</keyword>
<evidence type="ECO:0000313" key="2">
    <source>
        <dbReference type="EnsemblPlants" id="KQL06171"/>
    </source>
</evidence>
<feature type="compositionally biased region" description="Basic residues" evidence="1">
    <location>
        <begin position="21"/>
        <end position="30"/>
    </location>
</feature>
<dbReference type="InParanoid" id="K3XFY8"/>
<feature type="region of interest" description="Disordered" evidence="1">
    <location>
        <begin position="1"/>
        <end position="43"/>
    </location>
</feature>
<organism evidence="2 3">
    <name type="scientific">Setaria italica</name>
    <name type="common">Foxtail millet</name>
    <name type="synonym">Panicum italicum</name>
    <dbReference type="NCBI Taxonomy" id="4555"/>
    <lineage>
        <taxon>Eukaryota</taxon>
        <taxon>Viridiplantae</taxon>
        <taxon>Streptophyta</taxon>
        <taxon>Embryophyta</taxon>
        <taxon>Tracheophyta</taxon>
        <taxon>Spermatophyta</taxon>
        <taxon>Magnoliopsida</taxon>
        <taxon>Liliopsida</taxon>
        <taxon>Poales</taxon>
        <taxon>Poaceae</taxon>
        <taxon>PACMAD clade</taxon>
        <taxon>Panicoideae</taxon>
        <taxon>Panicodae</taxon>
        <taxon>Paniceae</taxon>
        <taxon>Cenchrinae</taxon>
        <taxon>Setaria</taxon>
    </lineage>
</organism>
<proteinExistence type="predicted"/>
<dbReference type="EMBL" id="AGNK02003229">
    <property type="status" value="NOT_ANNOTATED_CDS"/>
    <property type="molecule type" value="Genomic_DNA"/>
</dbReference>
<feature type="region of interest" description="Disordered" evidence="1">
    <location>
        <begin position="108"/>
        <end position="152"/>
    </location>
</feature>
<reference evidence="3" key="1">
    <citation type="journal article" date="2012" name="Nat. Biotechnol.">
        <title>Reference genome sequence of the model plant Setaria.</title>
        <authorList>
            <person name="Bennetzen J.L."/>
            <person name="Schmutz J."/>
            <person name="Wang H."/>
            <person name="Percifield R."/>
            <person name="Hawkins J."/>
            <person name="Pontaroli A.C."/>
            <person name="Estep M."/>
            <person name="Feng L."/>
            <person name="Vaughn J.N."/>
            <person name="Grimwood J."/>
            <person name="Jenkins J."/>
            <person name="Barry K."/>
            <person name="Lindquist E."/>
            <person name="Hellsten U."/>
            <person name="Deshpande S."/>
            <person name="Wang X."/>
            <person name="Wu X."/>
            <person name="Mitros T."/>
            <person name="Triplett J."/>
            <person name="Yang X."/>
            <person name="Ye C.Y."/>
            <person name="Mauro-Herrera M."/>
            <person name="Wang L."/>
            <person name="Li P."/>
            <person name="Sharma M."/>
            <person name="Sharma R."/>
            <person name="Ronald P.C."/>
            <person name="Panaud O."/>
            <person name="Kellogg E.A."/>
            <person name="Brutnell T.P."/>
            <person name="Doust A.N."/>
            <person name="Tuskan G.A."/>
            <person name="Rokhsar D."/>
            <person name="Devos K.M."/>
        </authorList>
    </citation>
    <scope>NUCLEOTIDE SEQUENCE [LARGE SCALE GENOMIC DNA]</scope>
    <source>
        <strain evidence="3">cv. Yugu1</strain>
    </source>
</reference>
<evidence type="ECO:0000313" key="3">
    <source>
        <dbReference type="Proteomes" id="UP000004995"/>
    </source>
</evidence>
<dbReference type="HOGENOM" id="CLU_470449_0_0_1"/>
<evidence type="ECO:0000256" key="1">
    <source>
        <dbReference type="SAM" id="MobiDB-lite"/>
    </source>
</evidence>
<sequence length="580" mass="61686">MDARVRCRSAPSDRADDRVTHGARARRTPAGHRNGPGFPRKRRNHIMASPFRAPPSGPRRSMANGSGMLVAKTRAAWMDTAPLDSYRHIKNSTTTYSSAACYTSHRLDRQKQGTGEGVRVHSALNYSSTRHHSLSRRPKKKKKNIPVDEERSRCSYSAPRPFVSENRGKRVEREEVAQVLEVVVLLHRRRRRGPAGRLAGGGGAKAGGGVPRRLWRRRLGVEEPRVGLDVPEAAGGVHRRVLKRHELAELLLLQDGQAAALRGSSRLRLARGGVGIVLGHGRRGRRRGRGLGAGLVPGGRRVLVLADPGAGVGRREVGGGVGPAELDGRGVVDARGLLGGVEGAEPDAHAAPRVADLRRELAPRPPPDAAELGARRARPALGQPPPRAAANTWANAAGDPPPALAVPGAALLRQGSSRSRCYRHGRQFPNHPSDPPCAAPFLLAGGVRQVRVVPEDPHRARPRHGTKAEQRARGRALNPSPSPRKEGKTSNSSGPAALTPAGKEAAGRSERTAEWIPSCAADRQGNKEQRVGSEGGELGRQAGAGRRKGKTGRGSGRSKDGLFKKRSRNAAGAGAAATSS</sequence>
<dbReference type="Proteomes" id="UP000004995">
    <property type="component" value="Unassembled WGS sequence"/>
</dbReference>